<reference evidence="2 3" key="1">
    <citation type="submission" date="2015-09" db="EMBL/GenBank/DDBJ databases">
        <authorList>
            <consortium name="Swine Surveillance"/>
        </authorList>
    </citation>
    <scope>NUCLEOTIDE SEQUENCE [LARGE SCALE GENOMIC DNA]</scope>
    <source>
        <strain evidence="2 3">CECT 4292</strain>
    </source>
</reference>
<gene>
    <name evidence="2" type="ORF">RUA4292_00180</name>
</gene>
<organism evidence="2 3">
    <name type="scientific">Ruegeria atlantica</name>
    <dbReference type="NCBI Taxonomy" id="81569"/>
    <lineage>
        <taxon>Bacteria</taxon>
        <taxon>Pseudomonadati</taxon>
        <taxon>Pseudomonadota</taxon>
        <taxon>Alphaproteobacteria</taxon>
        <taxon>Rhodobacterales</taxon>
        <taxon>Roseobacteraceae</taxon>
        <taxon>Ruegeria</taxon>
    </lineage>
</organism>
<proteinExistence type="predicted"/>
<sequence>MAKTQDFTATLKDVMGAFPVDTTALEGAFKSTATLNEKLSGVALEAAEKSAEISSKWTKDTLAKLTEMSKAKAEPADYAKAATDFASASAEVAAENMAAFAEIAKKVQSETVELLMAAGKDVAEDTTAAVKKATNDVTAAAKKATAAK</sequence>
<evidence type="ECO:0000259" key="1">
    <source>
        <dbReference type="Pfam" id="PF09361"/>
    </source>
</evidence>
<dbReference type="Proteomes" id="UP000050783">
    <property type="component" value="Unassembled WGS sequence"/>
</dbReference>
<evidence type="ECO:0000313" key="2">
    <source>
        <dbReference type="EMBL" id="CUH46016.1"/>
    </source>
</evidence>
<dbReference type="EMBL" id="CYPU01000006">
    <property type="protein sequence ID" value="CUH46016.1"/>
    <property type="molecule type" value="Genomic_DNA"/>
</dbReference>
<name>A0A0P1E9V7_9RHOB</name>
<feature type="domain" description="Phasin" evidence="1">
    <location>
        <begin position="26"/>
        <end position="115"/>
    </location>
</feature>
<evidence type="ECO:0000313" key="3">
    <source>
        <dbReference type="Proteomes" id="UP000050783"/>
    </source>
</evidence>
<protein>
    <recommendedName>
        <fullName evidence="1">Phasin domain-containing protein</fullName>
    </recommendedName>
</protein>
<dbReference type="OrthoDB" id="7868047at2"/>
<dbReference type="GeneID" id="55491507"/>
<dbReference type="InterPro" id="IPR018968">
    <property type="entry name" value="Phasin"/>
</dbReference>
<dbReference type="AlphaFoldDB" id="A0A0P1E9V7"/>
<dbReference type="Pfam" id="PF09361">
    <property type="entry name" value="Phasin_2"/>
    <property type="match status" value="1"/>
</dbReference>
<accession>A0A0P1E9V7</accession>
<dbReference type="RefSeq" id="WP_058275892.1">
    <property type="nucleotide sequence ID" value="NZ_CANMAM010000003.1"/>
</dbReference>